<dbReference type="PROSITE" id="PS50011">
    <property type="entry name" value="PROTEIN_KINASE_DOM"/>
    <property type="match status" value="1"/>
</dbReference>
<keyword evidence="5 6" id="KW-0067">ATP-binding</keyword>
<keyword evidence="4" id="KW-0418">Kinase</keyword>
<feature type="domain" description="Protein kinase" evidence="8">
    <location>
        <begin position="673"/>
        <end position="887"/>
    </location>
</feature>
<organism evidence="9 10">
    <name type="scientific">Mesorhabditis belari</name>
    <dbReference type="NCBI Taxonomy" id="2138241"/>
    <lineage>
        <taxon>Eukaryota</taxon>
        <taxon>Metazoa</taxon>
        <taxon>Ecdysozoa</taxon>
        <taxon>Nematoda</taxon>
        <taxon>Chromadorea</taxon>
        <taxon>Rhabditida</taxon>
        <taxon>Rhabditina</taxon>
        <taxon>Rhabditomorpha</taxon>
        <taxon>Rhabditoidea</taxon>
        <taxon>Rhabditidae</taxon>
        <taxon>Mesorhabditinae</taxon>
        <taxon>Mesorhabditis</taxon>
    </lineage>
</organism>
<dbReference type="GO" id="GO:0035556">
    <property type="term" value="P:intracellular signal transduction"/>
    <property type="evidence" value="ECO:0007669"/>
    <property type="project" value="UniProtKB-ARBA"/>
</dbReference>
<dbReference type="PROSITE" id="PS00108">
    <property type="entry name" value="PROTEIN_KINASE_ST"/>
    <property type="match status" value="1"/>
</dbReference>
<dbReference type="GO" id="GO:0005524">
    <property type="term" value="F:ATP binding"/>
    <property type="evidence" value="ECO:0007669"/>
    <property type="project" value="UniProtKB-UniRule"/>
</dbReference>
<reference evidence="10" key="1">
    <citation type="submission" date="2024-02" db="UniProtKB">
        <authorList>
            <consortium name="WormBaseParasite"/>
        </authorList>
    </citation>
    <scope>IDENTIFICATION</scope>
</reference>
<dbReference type="InterPro" id="IPR011009">
    <property type="entry name" value="Kinase-like_dom_sf"/>
</dbReference>
<evidence type="ECO:0000256" key="4">
    <source>
        <dbReference type="ARBA" id="ARBA00022777"/>
    </source>
</evidence>
<dbReference type="PROSITE" id="PS00107">
    <property type="entry name" value="PROTEIN_KINASE_ATP"/>
    <property type="match status" value="1"/>
</dbReference>
<dbReference type="SUPFAM" id="SSF56112">
    <property type="entry name" value="Protein kinase-like (PK-like)"/>
    <property type="match status" value="1"/>
</dbReference>
<protein>
    <recommendedName>
        <fullName evidence="8">Protein kinase domain-containing protein</fullName>
    </recommendedName>
</protein>
<feature type="binding site" evidence="6">
    <location>
        <position position="700"/>
    </location>
    <ligand>
        <name>ATP</name>
        <dbReference type="ChEBI" id="CHEBI:30616"/>
    </ligand>
</feature>
<dbReference type="SMART" id="SM00220">
    <property type="entry name" value="S_TKc"/>
    <property type="match status" value="1"/>
</dbReference>
<dbReference type="PANTHER" id="PTHR11584:SF369">
    <property type="entry name" value="MITOGEN-ACTIVATED PROTEIN KINASE KINASE KINASE 19-RELATED"/>
    <property type="match status" value="1"/>
</dbReference>
<dbReference type="InterPro" id="IPR000719">
    <property type="entry name" value="Prot_kinase_dom"/>
</dbReference>
<evidence type="ECO:0000313" key="9">
    <source>
        <dbReference type="Proteomes" id="UP000887575"/>
    </source>
</evidence>
<feature type="compositionally biased region" description="Basic residues" evidence="7">
    <location>
        <begin position="78"/>
        <end position="95"/>
    </location>
</feature>
<dbReference type="InterPro" id="IPR017441">
    <property type="entry name" value="Protein_kinase_ATP_BS"/>
</dbReference>
<evidence type="ECO:0000313" key="10">
    <source>
        <dbReference type="WBParaSite" id="MBELARI_LOCUS616.3"/>
    </source>
</evidence>
<dbReference type="CDD" id="cd14014">
    <property type="entry name" value="STKc_PknB_like"/>
    <property type="match status" value="1"/>
</dbReference>
<evidence type="ECO:0000259" key="8">
    <source>
        <dbReference type="PROSITE" id="PS50011"/>
    </source>
</evidence>
<name>A0AAF3FH79_9BILA</name>
<evidence type="ECO:0000256" key="6">
    <source>
        <dbReference type="PROSITE-ProRule" id="PRU10141"/>
    </source>
</evidence>
<evidence type="ECO:0000256" key="2">
    <source>
        <dbReference type="ARBA" id="ARBA00022679"/>
    </source>
</evidence>
<dbReference type="InterPro" id="IPR008271">
    <property type="entry name" value="Ser/Thr_kinase_AS"/>
</dbReference>
<dbReference type="Pfam" id="PF00069">
    <property type="entry name" value="Pkinase"/>
    <property type="match status" value="1"/>
</dbReference>
<dbReference type="AlphaFoldDB" id="A0AAF3FH79"/>
<dbReference type="WBParaSite" id="MBELARI_LOCUS616.3">
    <property type="protein sequence ID" value="MBELARI_LOCUS616.3"/>
    <property type="gene ID" value="MBELARI_LOCUS616"/>
</dbReference>
<keyword evidence="3 6" id="KW-0547">Nucleotide-binding</keyword>
<evidence type="ECO:0000256" key="3">
    <source>
        <dbReference type="ARBA" id="ARBA00022741"/>
    </source>
</evidence>
<accession>A0AAF3FH79</accession>
<dbReference type="Gene3D" id="1.10.510.10">
    <property type="entry name" value="Transferase(Phosphotransferase) domain 1"/>
    <property type="match status" value="1"/>
</dbReference>
<evidence type="ECO:0000256" key="7">
    <source>
        <dbReference type="SAM" id="MobiDB-lite"/>
    </source>
</evidence>
<feature type="compositionally biased region" description="Basic and acidic residues" evidence="7">
    <location>
        <begin position="96"/>
        <end position="109"/>
    </location>
</feature>
<feature type="region of interest" description="Disordered" evidence="7">
    <location>
        <begin position="78"/>
        <end position="109"/>
    </location>
</feature>
<evidence type="ECO:0000256" key="1">
    <source>
        <dbReference type="ARBA" id="ARBA00022527"/>
    </source>
</evidence>
<dbReference type="PANTHER" id="PTHR11584">
    <property type="entry name" value="SERINE/THREONINE PROTEIN KINASE"/>
    <property type="match status" value="1"/>
</dbReference>
<proteinExistence type="predicted"/>
<keyword evidence="2" id="KW-0808">Transferase</keyword>
<evidence type="ECO:0000256" key="5">
    <source>
        <dbReference type="ARBA" id="ARBA00022840"/>
    </source>
</evidence>
<sequence length="887" mass="103690">MFCYLPNRTMLDTNGRMNSERLNACFVAFVSKVVHGRCFQYSLPIDPHFLIKNAIFDTKKIDSLKRWWELSKEMRNRRNRRNRKNRRSRRIKKLSKKSDTLKRERAKRTSDPRKFWKDLLKKRKNFQKYVGKSYLHEGARFLTRVLTRVGSLFFFIFARIYDICFDDSSSPNDGFKKAETREETASDRGKSAVLLIRLANKPKTPVFAYVDSPHSGLYSHLNIHVPTGKVYKGRRRRNQIKELLLDDPHDYVELDCLKGSVIFGKIMISFNGYKKTERKELTVMQKFFHLSGVEKFAIGLEWLQLLGNFLWIFLWTPSDSNHPTMNSTYWFDWMISVVILPMMRWIWTYSVHLQVMRLGRTSYPVKLFLLNIRTKLEAKMPLFRKKKQQKGAKRVILKRDSISDDEDEVYVQARMSGKDLIFDLCNCQYDEHGKAELWTQIVYCLCINHKVTIVKRVFSEESLKEYRQLKDCTFSKFEDYALIGPRKLNREELNEFLGLQNKFNDFSTSSIWVNFEKGDKSFAKVDLFSKLFDPLMRGRKPDNDHDLPCIGVINDGDWLVWHKFTDCMQKIPFTINNAAAVTESELCEIYESDKPERLLEIFLGKSIESNDSGTSCSTKPMGNVSCSTSIDNFVDAASTWSSDLFNSNSSSLFRQESQPLTKHDFLSKIIMLEERNKLVGHGAYSEVYRISDSERPMAVKIFRASGNGRSAIKKLFENEVLTLKKLKHNFIIKYLDFVTMNLDMGYQFAIFMEFAEHGTLAQLIFSSKYSYSMYTVICWMEQLFDVLDYLEGNQILHRDIKPENIFLDQRYFLKLGDFGHAKIAPVVDESRAISESYAGTERYMSPECLFLAPQVTTGTDLYSLGIVLWEVIERRDRILFKGPLDLF</sequence>
<keyword evidence="1" id="KW-0723">Serine/threonine-protein kinase</keyword>
<dbReference type="GO" id="GO:0004674">
    <property type="term" value="F:protein serine/threonine kinase activity"/>
    <property type="evidence" value="ECO:0007669"/>
    <property type="project" value="UniProtKB-KW"/>
</dbReference>
<dbReference type="Proteomes" id="UP000887575">
    <property type="component" value="Unassembled WGS sequence"/>
</dbReference>
<keyword evidence="9" id="KW-1185">Reference proteome</keyword>